<dbReference type="EMBL" id="LFZN01000001">
    <property type="protein sequence ID" value="KXT07536.1"/>
    <property type="molecule type" value="Genomic_DNA"/>
</dbReference>
<dbReference type="Proteomes" id="UP000070133">
    <property type="component" value="Unassembled WGS sequence"/>
</dbReference>
<feature type="transmembrane region" description="Helical" evidence="2">
    <location>
        <begin position="150"/>
        <end position="170"/>
    </location>
</feature>
<organism evidence="3 4">
    <name type="scientific">Pseudocercospora eumusae</name>
    <dbReference type="NCBI Taxonomy" id="321146"/>
    <lineage>
        <taxon>Eukaryota</taxon>
        <taxon>Fungi</taxon>
        <taxon>Dikarya</taxon>
        <taxon>Ascomycota</taxon>
        <taxon>Pezizomycotina</taxon>
        <taxon>Dothideomycetes</taxon>
        <taxon>Dothideomycetidae</taxon>
        <taxon>Mycosphaerellales</taxon>
        <taxon>Mycosphaerellaceae</taxon>
        <taxon>Pseudocercospora</taxon>
    </lineage>
</organism>
<reference evidence="3 4" key="1">
    <citation type="submission" date="2015-07" db="EMBL/GenBank/DDBJ databases">
        <title>Comparative genomics of the Sigatoka disease complex on banana suggests a link between parallel evolutionary changes in Pseudocercospora fijiensis and Pseudocercospora eumusae and increased virulence on the banana host.</title>
        <authorList>
            <person name="Chang T.-C."/>
            <person name="Salvucci A."/>
            <person name="Crous P.W."/>
            <person name="Stergiopoulos I."/>
        </authorList>
    </citation>
    <scope>NUCLEOTIDE SEQUENCE [LARGE SCALE GENOMIC DNA]</scope>
    <source>
        <strain evidence="3 4">CBS 114824</strain>
    </source>
</reference>
<keyword evidence="4" id="KW-1185">Reference proteome</keyword>
<feature type="region of interest" description="Disordered" evidence="1">
    <location>
        <begin position="50"/>
        <end position="87"/>
    </location>
</feature>
<keyword evidence="2" id="KW-0472">Membrane</keyword>
<evidence type="ECO:0000313" key="4">
    <source>
        <dbReference type="Proteomes" id="UP000070133"/>
    </source>
</evidence>
<dbReference type="AlphaFoldDB" id="A0A139HYJ8"/>
<comment type="caution">
    <text evidence="3">The sequence shown here is derived from an EMBL/GenBank/DDBJ whole genome shotgun (WGS) entry which is preliminary data.</text>
</comment>
<keyword evidence="2" id="KW-0812">Transmembrane</keyword>
<keyword evidence="2" id="KW-1133">Transmembrane helix</keyword>
<dbReference type="OrthoDB" id="5089392at2759"/>
<evidence type="ECO:0000256" key="2">
    <source>
        <dbReference type="SAM" id="Phobius"/>
    </source>
</evidence>
<feature type="transmembrane region" description="Helical" evidence="2">
    <location>
        <begin position="176"/>
        <end position="197"/>
    </location>
</feature>
<sequence length="248" mass="27452">MRDAIEEGTKIIPPQIEPESTITYPEHHDTSTSAGTSIGHRKSSVIMAAEEHPRGTQEPNEKHHTHIQPPPEGVGQGSEGNGKATPARDGMQYGIPCLAREPSVPIFAQVLMGLGGSIDILSASFARHLFATRLLRERESIYLQKCKRSLRGILVATVNGASVIVSGVGSEISSTLWWRYVILLPCIAGSIFSNTFYGRFCLGYDRASIRDTPGLSNSNIRHQLENNIARSVFWPRYILTIWKDEMRQ</sequence>
<protein>
    <submittedName>
        <fullName evidence="3">Uncharacterized protein</fullName>
    </submittedName>
</protein>
<feature type="compositionally biased region" description="Basic and acidic residues" evidence="1">
    <location>
        <begin position="50"/>
        <end position="62"/>
    </location>
</feature>
<feature type="region of interest" description="Disordered" evidence="1">
    <location>
        <begin position="21"/>
        <end position="40"/>
    </location>
</feature>
<evidence type="ECO:0000313" key="3">
    <source>
        <dbReference type="EMBL" id="KXT07536.1"/>
    </source>
</evidence>
<accession>A0A139HYJ8</accession>
<proteinExistence type="predicted"/>
<gene>
    <name evidence="3" type="ORF">AC578_10216</name>
</gene>
<name>A0A139HYJ8_9PEZI</name>
<evidence type="ECO:0000256" key="1">
    <source>
        <dbReference type="SAM" id="MobiDB-lite"/>
    </source>
</evidence>
<dbReference type="STRING" id="321146.A0A139HYJ8"/>